<dbReference type="PANTHER" id="PTHR47894">
    <property type="entry name" value="HTH-TYPE TRANSCRIPTIONAL REGULATOR GADX"/>
    <property type="match status" value="1"/>
</dbReference>
<dbReference type="AlphaFoldDB" id="A0AAV3U7R3"/>
<dbReference type="SMART" id="SM00342">
    <property type="entry name" value="HTH_ARAC"/>
    <property type="match status" value="1"/>
</dbReference>
<dbReference type="InterPro" id="IPR009057">
    <property type="entry name" value="Homeodomain-like_sf"/>
</dbReference>
<organism evidence="5 6">
    <name type="scientific">Halioxenophilus aromaticivorans</name>
    <dbReference type="NCBI Taxonomy" id="1306992"/>
    <lineage>
        <taxon>Bacteria</taxon>
        <taxon>Pseudomonadati</taxon>
        <taxon>Pseudomonadota</taxon>
        <taxon>Gammaproteobacteria</taxon>
        <taxon>Alteromonadales</taxon>
        <taxon>Alteromonadaceae</taxon>
        <taxon>Halioxenophilus</taxon>
    </lineage>
</organism>
<name>A0AAV3U7R3_9ALTE</name>
<protein>
    <submittedName>
        <fullName evidence="5">AraC family transcriptional regulator</fullName>
    </submittedName>
</protein>
<dbReference type="PANTHER" id="PTHR47894:SF1">
    <property type="entry name" value="HTH-TYPE TRANSCRIPTIONAL REGULATOR VQSM"/>
    <property type="match status" value="1"/>
</dbReference>
<gene>
    <name evidence="5" type="ORF">GCM10025791_39990</name>
</gene>
<reference evidence="6" key="1">
    <citation type="journal article" date="2019" name="Int. J. Syst. Evol. Microbiol.">
        <title>The Global Catalogue of Microorganisms (GCM) 10K type strain sequencing project: providing services to taxonomists for standard genome sequencing and annotation.</title>
        <authorList>
            <consortium name="The Broad Institute Genomics Platform"/>
            <consortium name="The Broad Institute Genome Sequencing Center for Infectious Disease"/>
            <person name="Wu L."/>
            <person name="Ma J."/>
        </authorList>
    </citation>
    <scope>NUCLEOTIDE SEQUENCE [LARGE SCALE GENOMIC DNA]</scope>
    <source>
        <strain evidence="6">JCM 19134</strain>
    </source>
</reference>
<dbReference type="InterPro" id="IPR032687">
    <property type="entry name" value="AraC-type_N"/>
</dbReference>
<dbReference type="EMBL" id="BAABLX010000070">
    <property type="protein sequence ID" value="GAA4955744.1"/>
    <property type="molecule type" value="Genomic_DNA"/>
</dbReference>
<keyword evidence="6" id="KW-1185">Reference proteome</keyword>
<dbReference type="GO" id="GO:0005829">
    <property type="term" value="C:cytosol"/>
    <property type="evidence" value="ECO:0007669"/>
    <property type="project" value="TreeGrafter"/>
</dbReference>
<evidence type="ECO:0000313" key="5">
    <source>
        <dbReference type="EMBL" id="GAA4955744.1"/>
    </source>
</evidence>
<accession>A0AAV3U7R3</accession>
<dbReference type="GO" id="GO:0000976">
    <property type="term" value="F:transcription cis-regulatory region binding"/>
    <property type="evidence" value="ECO:0007669"/>
    <property type="project" value="TreeGrafter"/>
</dbReference>
<dbReference type="SUPFAM" id="SSF46689">
    <property type="entry name" value="Homeodomain-like"/>
    <property type="match status" value="1"/>
</dbReference>
<feature type="domain" description="HTH araC/xylS-type" evidence="4">
    <location>
        <begin position="236"/>
        <end position="334"/>
    </location>
</feature>
<evidence type="ECO:0000259" key="4">
    <source>
        <dbReference type="PROSITE" id="PS01124"/>
    </source>
</evidence>
<dbReference type="Proteomes" id="UP001409585">
    <property type="component" value="Unassembled WGS sequence"/>
</dbReference>
<dbReference type="InterPro" id="IPR020449">
    <property type="entry name" value="Tscrpt_reg_AraC-type_HTH"/>
</dbReference>
<evidence type="ECO:0000256" key="3">
    <source>
        <dbReference type="ARBA" id="ARBA00023163"/>
    </source>
</evidence>
<keyword evidence="3" id="KW-0804">Transcription</keyword>
<dbReference type="Pfam" id="PF12833">
    <property type="entry name" value="HTH_18"/>
    <property type="match status" value="1"/>
</dbReference>
<sequence length="338" mass="38017">MSETTSATTIASYTMAIHMALEANGFDASEVFRAAGLSDTPSQDPLERYTTAQMATLFRESVKSTGNPAFGLTVARFLHPSNVHALGYALLASSSLRDACERLVYYFRIASNQGVYRIDESEDRYCLVLEEIADGVAYETIDTWNAFVIRVFRMIYLPDFAPISVSLARPRPEGYEDLYTTSFHVPVTFDTTTCEICMDQAVMDIPLRGGNREIASEHDKILQSYIAALDAEDIVNRVKRVILQKLPSENCTKQQVASELAMSPSALQQKLAARESSFQDLLNQVRKSLALDYMEQSRVSITEMSFMLGFNDTSSFTRAFRRWTGKSPRDYRREKGVE</sequence>
<dbReference type="PROSITE" id="PS01124">
    <property type="entry name" value="HTH_ARAC_FAMILY_2"/>
    <property type="match status" value="1"/>
</dbReference>
<evidence type="ECO:0000256" key="1">
    <source>
        <dbReference type="ARBA" id="ARBA00023015"/>
    </source>
</evidence>
<keyword evidence="2" id="KW-0238">DNA-binding</keyword>
<evidence type="ECO:0000256" key="2">
    <source>
        <dbReference type="ARBA" id="ARBA00023125"/>
    </source>
</evidence>
<evidence type="ECO:0000313" key="6">
    <source>
        <dbReference type="Proteomes" id="UP001409585"/>
    </source>
</evidence>
<comment type="caution">
    <text evidence="5">The sequence shown here is derived from an EMBL/GenBank/DDBJ whole genome shotgun (WGS) entry which is preliminary data.</text>
</comment>
<dbReference type="GO" id="GO:0003700">
    <property type="term" value="F:DNA-binding transcription factor activity"/>
    <property type="evidence" value="ECO:0007669"/>
    <property type="project" value="InterPro"/>
</dbReference>
<proteinExistence type="predicted"/>
<keyword evidence="1" id="KW-0805">Transcription regulation</keyword>
<dbReference type="Pfam" id="PF12625">
    <property type="entry name" value="Arabinose_bd"/>
    <property type="match status" value="1"/>
</dbReference>
<dbReference type="Gene3D" id="1.10.10.60">
    <property type="entry name" value="Homeodomain-like"/>
    <property type="match status" value="1"/>
</dbReference>
<dbReference type="PRINTS" id="PR00032">
    <property type="entry name" value="HTHARAC"/>
</dbReference>
<dbReference type="InterPro" id="IPR018060">
    <property type="entry name" value="HTH_AraC"/>
</dbReference>
<dbReference type="RefSeq" id="WP_345426581.1">
    <property type="nucleotide sequence ID" value="NZ_AP031496.1"/>
</dbReference>